<feature type="transmembrane region" description="Helical" evidence="1">
    <location>
        <begin position="21"/>
        <end position="40"/>
    </location>
</feature>
<comment type="caution">
    <text evidence="2">The sequence shown here is derived from an EMBL/GenBank/DDBJ whole genome shotgun (WGS) entry which is preliminary data.</text>
</comment>
<sequence>MCKIMKLKILEHNIRRYEEQSYYFLRVAFVYICVGVALAVRYELPGATVAAVLTGFTLVLSYGGDKYQWSIDSNITELSKKVEKLRIRKMLFIRIVLIIGSLVALTIDPLISLLIFYLINFLRS</sequence>
<reference evidence="2" key="1">
    <citation type="journal article" date="2015" name="Nature">
        <title>Complex archaea that bridge the gap between prokaryotes and eukaryotes.</title>
        <authorList>
            <person name="Spang A."/>
            <person name="Saw J.H."/>
            <person name="Jorgensen S.L."/>
            <person name="Zaremba-Niedzwiedzka K."/>
            <person name="Martijn J."/>
            <person name="Lind A.E."/>
            <person name="van Eijk R."/>
            <person name="Schleper C."/>
            <person name="Guy L."/>
            <person name="Ettema T.J."/>
        </authorList>
    </citation>
    <scope>NUCLEOTIDE SEQUENCE</scope>
</reference>
<name>A0A0F9TY87_9ZZZZ</name>
<organism evidence="2">
    <name type="scientific">marine sediment metagenome</name>
    <dbReference type="NCBI Taxonomy" id="412755"/>
    <lineage>
        <taxon>unclassified sequences</taxon>
        <taxon>metagenomes</taxon>
        <taxon>ecological metagenomes</taxon>
    </lineage>
</organism>
<gene>
    <name evidence="2" type="ORF">LCGC14_0673860</name>
</gene>
<dbReference type="EMBL" id="LAZR01001335">
    <property type="protein sequence ID" value="KKN46358.1"/>
    <property type="molecule type" value="Genomic_DNA"/>
</dbReference>
<feature type="transmembrane region" description="Helical" evidence="1">
    <location>
        <begin position="91"/>
        <end position="119"/>
    </location>
</feature>
<keyword evidence="1" id="KW-1133">Transmembrane helix</keyword>
<dbReference type="AlphaFoldDB" id="A0A0F9TY87"/>
<keyword evidence="1" id="KW-0812">Transmembrane</keyword>
<feature type="transmembrane region" description="Helical" evidence="1">
    <location>
        <begin position="46"/>
        <end position="64"/>
    </location>
</feature>
<proteinExistence type="predicted"/>
<evidence type="ECO:0000256" key="1">
    <source>
        <dbReference type="SAM" id="Phobius"/>
    </source>
</evidence>
<protein>
    <submittedName>
        <fullName evidence="2">Uncharacterized protein</fullName>
    </submittedName>
</protein>
<accession>A0A0F9TY87</accession>
<evidence type="ECO:0000313" key="2">
    <source>
        <dbReference type="EMBL" id="KKN46358.1"/>
    </source>
</evidence>
<keyword evidence="1" id="KW-0472">Membrane</keyword>